<name>M0CXH4_HALPD</name>
<dbReference type="AlphaFoldDB" id="M0CXH4"/>
<gene>
    <name evidence="3" type="ORF">C474_17354</name>
</gene>
<dbReference type="InParanoid" id="M0CXH4"/>
<dbReference type="eggNOG" id="arCOG03779">
    <property type="taxonomic scope" value="Archaea"/>
</dbReference>
<dbReference type="Proteomes" id="UP000011513">
    <property type="component" value="Unassembled WGS sequence"/>
</dbReference>
<feature type="domain" description="HNH nuclease" evidence="2">
    <location>
        <begin position="212"/>
        <end position="268"/>
    </location>
</feature>
<dbReference type="SMART" id="SM00507">
    <property type="entry name" value="HNHc"/>
    <property type="match status" value="1"/>
</dbReference>
<evidence type="ECO:0000259" key="2">
    <source>
        <dbReference type="SMART" id="SM00507"/>
    </source>
</evidence>
<evidence type="ECO:0000256" key="1">
    <source>
        <dbReference type="SAM" id="MobiDB-lite"/>
    </source>
</evidence>
<keyword evidence="3" id="KW-0378">Hydrolase</keyword>
<comment type="caution">
    <text evidence="3">The sequence shown here is derived from an EMBL/GenBank/DDBJ whole genome shotgun (WGS) entry which is preliminary data.</text>
</comment>
<dbReference type="eggNOG" id="arCOG09398">
    <property type="taxonomic scope" value="Archaea"/>
</dbReference>
<proteinExistence type="predicted"/>
<keyword evidence="4" id="KW-1185">Reference proteome</keyword>
<keyword evidence="3" id="KW-0255">Endonuclease</keyword>
<dbReference type="Pfam" id="PF13391">
    <property type="entry name" value="HNH_2"/>
    <property type="match status" value="1"/>
</dbReference>
<dbReference type="GO" id="GO:0004519">
    <property type="term" value="F:endonuclease activity"/>
    <property type="evidence" value="ECO:0007669"/>
    <property type="project" value="UniProtKB-KW"/>
</dbReference>
<reference evidence="3 4" key="1">
    <citation type="journal article" date="2014" name="PLoS Genet.">
        <title>Phylogenetically driven sequencing of extremely halophilic archaea reveals strategies for static and dynamic osmo-response.</title>
        <authorList>
            <person name="Becker E.A."/>
            <person name="Seitzer P.M."/>
            <person name="Tritt A."/>
            <person name="Larsen D."/>
            <person name="Krusor M."/>
            <person name="Yao A.I."/>
            <person name="Wu D."/>
            <person name="Madern D."/>
            <person name="Eisen J.A."/>
            <person name="Darling A.E."/>
            <person name="Facciotti M.T."/>
        </authorList>
    </citation>
    <scope>NUCLEOTIDE SEQUENCE [LARGE SCALE GENOMIC DNA]</scope>
    <source>
        <strain evidence="3 4">JCM 14848</strain>
    </source>
</reference>
<dbReference type="Gene3D" id="1.10.30.50">
    <property type="match status" value="1"/>
</dbReference>
<protein>
    <submittedName>
        <fullName evidence="3">Restriction endonuclease-like protein</fullName>
    </submittedName>
</protein>
<dbReference type="CDD" id="cd00085">
    <property type="entry name" value="HNHc"/>
    <property type="match status" value="1"/>
</dbReference>
<dbReference type="EMBL" id="AOIV01000041">
    <property type="protein sequence ID" value="ELZ27137.1"/>
    <property type="molecule type" value="Genomic_DNA"/>
</dbReference>
<sequence>MVEVFVVPCSNSKAQEHLHDTVINGVPRSRYAQHTDAYVGDPASIWGVSPGADRFLGRMSAGDILLFYLGENRYEYAARVIGREVNEPLAAHLWTEYKIGLRENNDELWPNIIYLDEVQSVDIDSREVHHEHAGHSRGHPQNFMRLTGEAVRSIESAYGSVKGFVDEHSVDVSPTAADIEKRELDAQLESPPELTESQSYSEQRRKERSAVFARDVKSLYDNRCAICGSYRLSPNGLPEVEAAHIYPKSHKGKDDVRNGLALCRLHHWALDKGWLAINDQFRVLVQSCESVPGHEDFESLEGRQIDLPEDENKHPARLYLREHRALHGFGE</sequence>
<dbReference type="InterPro" id="IPR003615">
    <property type="entry name" value="HNH_nuc"/>
</dbReference>
<keyword evidence="3" id="KW-0540">Nuclease</keyword>
<organism evidence="3 4">
    <name type="scientific">Halogeometricum pallidum JCM 14848</name>
    <dbReference type="NCBI Taxonomy" id="1227487"/>
    <lineage>
        <taxon>Archaea</taxon>
        <taxon>Methanobacteriati</taxon>
        <taxon>Methanobacteriota</taxon>
        <taxon>Stenosarchaea group</taxon>
        <taxon>Halobacteria</taxon>
        <taxon>Halobacteriales</taxon>
        <taxon>Haloferacaceae</taxon>
        <taxon>Halogeometricum</taxon>
    </lineage>
</organism>
<feature type="region of interest" description="Disordered" evidence="1">
    <location>
        <begin position="183"/>
        <end position="206"/>
    </location>
</feature>
<evidence type="ECO:0000313" key="3">
    <source>
        <dbReference type="EMBL" id="ELZ27137.1"/>
    </source>
</evidence>
<dbReference type="OrthoDB" id="11472at2157"/>
<evidence type="ECO:0000313" key="4">
    <source>
        <dbReference type="Proteomes" id="UP000011513"/>
    </source>
</evidence>
<accession>M0CXH4</accession>
<dbReference type="RefSeq" id="WP_008389042.1">
    <property type="nucleotide sequence ID" value="NZ_AOIV01000041.1"/>
</dbReference>